<keyword evidence="4" id="KW-1185">Reference proteome</keyword>
<feature type="compositionally biased region" description="Basic residues" evidence="1">
    <location>
        <begin position="506"/>
        <end position="523"/>
    </location>
</feature>
<dbReference type="SUPFAM" id="SSF56300">
    <property type="entry name" value="Metallo-dependent phosphatases"/>
    <property type="match status" value="1"/>
</dbReference>
<evidence type="ECO:0000313" key="3">
    <source>
        <dbReference type="EMBL" id="KXZ41660.1"/>
    </source>
</evidence>
<name>A0A150FXA4_GONPE</name>
<dbReference type="GO" id="GO:0016787">
    <property type="term" value="F:hydrolase activity"/>
    <property type="evidence" value="ECO:0007669"/>
    <property type="project" value="InterPro"/>
</dbReference>
<dbReference type="OrthoDB" id="550558at2759"/>
<dbReference type="Proteomes" id="UP000075714">
    <property type="component" value="Unassembled WGS sequence"/>
</dbReference>
<feature type="compositionally biased region" description="Low complexity" evidence="1">
    <location>
        <begin position="96"/>
        <end position="105"/>
    </location>
</feature>
<gene>
    <name evidence="3" type="ORF">GPECTOR_336g68</name>
</gene>
<organism evidence="3 4">
    <name type="scientific">Gonium pectorale</name>
    <name type="common">Green alga</name>
    <dbReference type="NCBI Taxonomy" id="33097"/>
    <lineage>
        <taxon>Eukaryota</taxon>
        <taxon>Viridiplantae</taxon>
        <taxon>Chlorophyta</taxon>
        <taxon>core chlorophytes</taxon>
        <taxon>Chlorophyceae</taxon>
        <taxon>CS clade</taxon>
        <taxon>Chlamydomonadales</taxon>
        <taxon>Volvocaceae</taxon>
        <taxon>Gonium</taxon>
    </lineage>
</organism>
<accession>A0A150FXA4</accession>
<evidence type="ECO:0000256" key="1">
    <source>
        <dbReference type="SAM" id="MobiDB-lite"/>
    </source>
</evidence>
<proteinExistence type="predicted"/>
<feature type="compositionally biased region" description="Low complexity" evidence="1">
    <location>
        <begin position="355"/>
        <end position="364"/>
    </location>
</feature>
<dbReference type="AlphaFoldDB" id="A0A150FXA4"/>
<evidence type="ECO:0000313" key="4">
    <source>
        <dbReference type="Proteomes" id="UP000075714"/>
    </source>
</evidence>
<feature type="compositionally biased region" description="Basic residues" evidence="1">
    <location>
        <begin position="72"/>
        <end position="83"/>
    </location>
</feature>
<feature type="compositionally biased region" description="Basic and acidic residues" evidence="1">
    <location>
        <begin position="245"/>
        <end position="259"/>
    </location>
</feature>
<feature type="region of interest" description="Disordered" evidence="1">
    <location>
        <begin position="483"/>
        <end position="552"/>
    </location>
</feature>
<feature type="region of interest" description="Disordered" evidence="1">
    <location>
        <begin position="239"/>
        <end position="375"/>
    </location>
</feature>
<dbReference type="EMBL" id="LSYV01000334">
    <property type="protein sequence ID" value="KXZ41660.1"/>
    <property type="molecule type" value="Genomic_DNA"/>
</dbReference>
<sequence length="772" mass="78004">MVTVCVVSDLHLEARPLDLDAVLQPGHTADVLCLLGDIGDPSSPAYRDFIAAVAPRFPTVLLLAGNNEYRNRHSHHHHSRRPSIGKQQAEGEGTDTGRAGTPAARGGRGEGGGSQHGADGYLRHAAAAAAAAESPHRSMAQTEELIRAVAAEHPNVHFLQNGTHVVGRVAFIGTTLWSYLPDDPLPLPEEVDSPAPAAGTATASATSAAAAVPAAVAAAVAAAVPAAVPTVIPAAGAAALPGGGERQDRSAPWEAEAARQRSAGGGAGLGARADTGATPATPELAGALSRAPSGCAQWAQCSPPSAAQPIPMQTSPRGWPLRGPTTLVARPPTQVAQSLPAPASRFDRDSSCSQAGAGADNDGGAADGQGRGGAGGVAPCVRRRVLLRHCVSLSKLPPDAPCPPLFVSREASTASHSSGSSGSRSSSSGSGGSEGDSGSNSGSSSSESEAEGESGRASAPTSHALQLPALASQLAAMQLRSLSEAASAAASPTRPDPPAPAEGLHHHTPKHHHHHHHHHHRRPSSSSAAAAASPAAMGAPPPPPPPPAPPRTIREYIAATSLDFRRIHSVPGGPPITPDTTNALHAASLAYLAAAVAAARGAGLTPVVLSHHAPSLRGTSHPRFAGHPSTHAYGTDLEPFLEGSGIAAWYCGHTHHNFDMLLRGNVRLASNQFGSQPQPAAGYSTTWRHALPEPGQGLGPSVRGVAAAGMLPSVPPARTARAKAEAEEPEEGSSLTAALVQRGASPWRSAAKGRSLLAGMAPAGVGFMGVQC</sequence>
<feature type="compositionally biased region" description="Low complexity" evidence="1">
    <location>
        <begin position="524"/>
        <end position="538"/>
    </location>
</feature>
<feature type="domain" description="Calcineurin-like phosphoesterase" evidence="2">
    <location>
        <begin position="3"/>
        <end position="74"/>
    </location>
</feature>
<dbReference type="Pfam" id="PF00149">
    <property type="entry name" value="Metallophos"/>
    <property type="match status" value="1"/>
</dbReference>
<feature type="compositionally biased region" description="Low complexity" evidence="1">
    <location>
        <begin position="413"/>
        <end position="428"/>
    </location>
</feature>
<comment type="caution">
    <text evidence="3">The sequence shown here is derived from an EMBL/GenBank/DDBJ whole genome shotgun (WGS) entry which is preliminary data.</text>
</comment>
<dbReference type="PANTHER" id="PTHR37844:SF2">
    <property type="entry name" value="SER_THR PROTEIN PHOSPHATASE SUPERFAMILY (AFU_ORTHOLOGUE AFUA_1G14840)"/>
    <property type="match status" value="1"/>
</dbReference>
<feature type="compositionally biased region" description="Gly residues" evidence="1">
    <location>
        <begin position="365"/>
        <end position="375"/>
    </location>
</feature>
<evidence type="ECO:0000259" key="2">
    <source>
        <dbReference type="Pfam" id="PF00149"/>
    </source>
</evidence>
<feature type="compositionally biased region" description="Low complexity" evidence="1">
    <location>
        <begin position="483"/>
        <end position="493"/>
    </location>
</feature>
<feature type="compositionally biased region" description="Low complexity" evidence="1">
    <location>
        <begin position="436"/>
        <end position="447"/>
    </location>
</feature>
<reference evidence="4" key="1">
    <citation type="journal article" date="2016" name="Nat. Commun.">
        <title>The Gonium pectorale genome demonstrates co-option of cell cycle regulation during the evolution of multicellularity.</title>
        <authorList>
            <person name="Hanschen E.R."/>
            <person name="Marriage T.N."/>
            <person name="Ferris P.J."/>
            <person name="Hamaji T."/>
            <person name="Toyoda A."/>
            <person name="Fujiyama A."/>
            <person name="Neme R."/>
            <person name="Noguchi H."/>
            <person name="Minakuchi Y."/>
            <person name="Suzuki M."/>
            <person name="Kawai-Toyooka H."/>
            <person name="Smith D.R."/>
            <person name="Sparks H."/>
            <person name="Anderson J."/>
            <person name="Bakaric R."/>
            <person name="Luria V."/>
            <person name="Karger A."/>
            <person name="Kirschner M.W."/>
            <person name="Durand P.M."/>
            <person name="Michod R.E."/>
            <person name="Nozaki H."/>
            <person name="Olson B.J."/>
        </authorList>
    </citation>
    <scope>NUCLEOTIDE SEQUENCE [LARGE SCALE GENOMIC DNA]</scope>
    <source>
        <strain evidence="4">NIES-2863</strain>
    </source>
</reference>
<dbReference type="InterPro" id="IPR004843">
    <property type="entry name" value="Calcineurin-like_PHP"/>
</dbReference>
<dbReference type="PANTHER" id="PTHR37844">
    <property type="entry name" value="SER/THR PROTEIN PHOSPHATASE SUPERFAMILY (AFU_ORTHOLOGUE AFUA_1G14840)"/>
    <property type="match status" value="1"/>
</dbReference>
<dbReference type="InterPro" id="IPR029052">
    <property type="entry name" value="Metallo-depent_PP-like"/>
</dbReference>
<feature type="region of interest" description="Disordered" evidence="1">
    <location>
        <begin position="413"/>
        <end position="462"/>
    </location>
</feature>
<feature type="region of interest" description="Disordered" evidence="1">
    <location>
        <begin position="71"/>
        <end position="119"/>
    </location>
</feature>
<feature type="compositionally biased region" description="Pro residues" evidence="1">
    <location>
        <begin position="539"/>
        <end position="550"/>
    </location>
</feature>
<feature type="compositionally biased region" description="Polar residues" evidence="1">
    <location>
        <begin position="299"/>
        <end position="316"/>
    </location>
</feature>
<protein>
    <recommendedName>
        <fullName evidence="2">Calcineurin-like phosphoesterase domain-containing protein</fullName>
    </recommendedName>
</protein>